<protein>
    <recommendedName>
        <fullName evidence="4">Secreted protein</fullName>
    </recommendedName>
</protein>
<evidence type="ECO:0000313" key="2">
    <source>
        <dbReference type="EMBL" id="GMT18559.1"/>
    </source>
</evidence>
<evidence type="ECO:0000256" key="1">
    <source>
        <dbReference type="SAM" id="SignalP"/>
    </source>
</evidence>
<feature type="chain" id="PRO_5043349589" description="Secreted protein" evidence="1">
    <location>
        <begin position="21"/>
        <end position="187"/>
    </location>
</feature>
<dbReference type="Proteomes" id="UP001432322">
    <property type="component" value="Unassembled WGS sequence"/>
</dbReference>
<gene>
    <name evidence="2" type="ORF">PFISCL1PPCAC_9856</name>
</gene>
<name>A0AAV5VGI4_9BILA</name>
<sequence length="187" mass="21093">FSVNMRVVSLLLCCLTLATAYSTRKEPKMPEVDDSADYGSPVAHSWPLGRDPTAEEQSADVGFQKQREAAQIKIEAILKSKMAAAHAARDQRIMSPTVPALQPTVLANDPSTIKETRPLGFDVILNAGEMVKRIRRFLNEYEQTNPQASEQDWMVAFLDEIKSIDQEDDHILTDRMFTILKEKRAHH</sequence>
<feature type="non-terminal residue" evidence="2">
    <location>
        <position position="1"/>
    </location>
</feature>
<keyword evidence="3" id="KW-1185">Reference proteome</keyword>
<evidence type="ECO:0000313" key="3">
    <source>
        <dbReference type="Proteomes" id="UP001432322"/>
    </source>
</evidence>
<evidence type="ECO:0008006" key="4">
    <source>
        <dbReference type="Google" id="ProtNLM"/>
    </source>
</evidence>
<accession>A0AAV5VGI4</accession>
<reference evidence="2" key="1">
    <citation type="submission" date="2023-10" db="EMBL/GenBank/DDBJ databases">
        <title>Genome assembly of Pristionchus species.</title>
        <authorList>
            <person name="Yoshida K."/>
            <person name="Sommer R.J."/>
        </authorList>
    </citation>
    <scope>NUCLEOTIDE SEQUENCE</scope>
    <source>
        <strain evidence="2">RS5133</strain>
    </source>
</reference>
<dbReference type="EMBL" id="BTSY01000003">
    <property type="protein sequence ID" value="GMT18559.1"/>
    <property type="molecule type" value="Genomic_DNA"/>
</dbReference>
<keyword evidence="1" id="KW-0732">Signal</keyword>
<organism evidence="2 3">
    <name type="scientific">Pristionchus fissidentatus</name>
    <dbReference type="NCBI Taxonomy" id="1538716"/>
    <lineage>
        <taxon>Eukaryota</taxon>
        <taxon>Metazoa</taxon>
        <taxon>Ecdysozoa</taxon>
        <taxon>Nematoda</taxon>
        <taxon>Chromadorea</taxon>
        <taxon>Rhabditida</taxon>
        <taxon>Rhabditina</taxon>
        <taxon>Diplogasteromorpha</taxon>
        <taxon>Diplogasteroidea</taxon>
        <taxon>Neodiplogasteridae</taxon>
        <taxon>Pristionchus</taxon>
    </lineage>
</organism>
<dbReference type="AlphaFoldDB" id="A0AAV5VGI4"/>
<proteinExistence type="predicted"/>
<feature type="signal peptide" evidence="1">
    <location>
        <begin position="1"/>
        <end position="20"/>
    </location>
</feature>
<comment type="caution">
    <text evidence="2">The sequence shown here is derived from an EMBL/GenBank/DDBJ whole genome shotgun (WGS) entry which is preliminary data.</text>
</comment>